<name>A0AAV7XU89_9NEOP</name>
<comment type="caution">
    <text evidence="2">The sequence shown here is derived from an EMBL/GenBank/DDBJ whole genome shotgun (WGS) entry which is preliminary data.</text>
</comment>
<evidence type="ECO:0000313" key="2">
    <source>
        <dbReference type="EMBL" id="KAJ1528925.1"/>
    </source>
</evidence>
<organism evidence="2 3">
    <name type="scientific">Megalurothrips usitatus</name>
    <name type="common">bean blossom thrips</name>
    <dbReference type="NCBI Taxonomy" id="439358"/>
    <lineage>
        <taxon>Eukaryota</taxon>
        <taxon>Metazoa</taxon>
        <taxon>Ecdysozoa</taxon>
        <taxon>Arthropoda</taxon>
        <taxon>Hexapoda</taxon>
        <taxon>Insecta</taxon>
        <taxon>Pterygota</taxon>
        <taxon>Neoptera</taxon>
        <taxon>Paraneoptera</taxon>
        <taxon>Thysanoptera</taxon>
        <taxon>Terebrantia</taxon>
        <taxon>Thripoidea</taxon>
        <taxon>Thripidae</taxon>
        <taxon>Megalurothrips</taxon>
    </lineage>
</organism>
<protein>
    <recommendedName>
        <fullName evidence="4">DNA-directed DNA polymerase</fullName>
    </recommendedName>
</protein>
<feature type="region of interest" description="Disordered" evidence="1">
    <location>
        <begin position="1"/>
        <end position="49"/>
    </location>
</feature>
<dbReference type="EMBL" id="JAPTSV010000004">
    <property type="protein sequence ID" value="KAJ1528925.1"/>
    <property type="molecule type" value="Genomic_DNA"/>
</dbReference>
<evidence type="ECO:0008006" key="4">
    <source>
        <dbReference type="Google" id="ProtNLM"/>
    </source>
</evidence>
<dbReference type="Proteomes" id="UP001075354">
    <property type="component" value="Chromosome 4"/>
</dbReference>
<reference evidence="2" key="1">
    <citation type="submission" date="2022-12" db="EMBL/GenBank/DDBJ databases">
        <title>Chromosome-level genome assembly of the bean flower thrips Megalurothrips usitatus.</title>
        <authorList>
            <person name="Ma L."/>
            <person name="Liu Q."/>
            <person name="Li H."/>
            <person name="Cai W."/>
        </authorList>
    </citation>
    <scope>NUCLEOTIDE SEQUENCE</scope>
    <source>
        <strain evidence="2">Cailab_2022a</strain>
    </source>
</reference>
<keyword evidence="3" id="KW-1185">Reference proteome</keyword>
<gene>
    <name evidence="2" type="ORF">ONE63_007294</name>
</gene>
<evidence type="ECO:0000313" key="3">
    <source>
        <dbReference type="Proteomes" id="UP001075354"/>
    </source>
</evidence>
<proteinExistence type="predicted"/>
<accession>A0AAV7XU89</accession>
<sequence>MVGGRAVGDNGVRPSAVTPPRAVTPPGPSGVKRPLEGAAEEVASPPGPALEVIQSTERELKRFRTKFREEVMLIRGLGSSLPSEDVIIGMYDSMLARQREAVAAKDDDRVILKIQNVDSPENPLWFSMRQTNQINGKVILDKLTRVLNSNQSFMTEGKLKISNIYIPTPEGGGVNKRRQTNHAIDEWLAEKISKKTIFFPENTADSMCLTRCVAVAKARSGVGYMAFSRMKKPQSVVQRKEALALCALAGLDPNKRCGLDEVRQLQDKMPKYRLCVYTDQLGRECVFKGPYTPGCKNLYLLLHEQHFYAILYPCAAFHKNFICEKCVIFYEHKAEHKCQGSCWRCLGSDPRDDQGCRCPTCHHQFAGNDCLEQHRTITLPNSTLTKCDAFKFCPACDTSYTTLRGRKHLCGFIYKYCKENVRENHLCFITSWEEKEKSPKMKYVTIYYDIETTQCDSHEGQDSIFVHKLNLLVSQAVCDRCVGVVQNDFFCNVCENRQHLFHNLDDPNINVTTQFIEYLQSFDKKTEILLVAHNAKSFDAIFILQEVIRRRLTPNLIFQGAKIISMKVAN</sequence>
<dbReference type="AlphaFoldDB" id="A0AAV7XU89"/>
<evidence type="ECO:0000256" key="1">
    <source>
        <dbReference type="SAM" id="MobiDB-lite"/>
    </source>
</evidence>